<reference evidence="2 3" key="1">
    <citation type="submission" date="2019-12" db="EMBL/GenBank/DDBJ databases">
        <title>A genome sequence resource for the geographically widespread anthracnose pathogen Colletotrichum asianum.</title>
        <authorList>
            <person name="Meng Y."/>
        </authorList>
    </citation>
    <scope>NUCLEOTIDE SEQUENCE [LARGE SCALE GENOMIC DNA]</scope>
    <source>
        <strain evidence="2 3">ICMP 18580</strain>
    </source>
</reference>
<protein>
    <submittedName>
        <fullName evidence="2">Uncharacterized protein</fullName>
    </submittedName>
</protein>
<dbReference type="EMBL" id="WOWK01000001">
    <property type="protein sequence ID" value="KAF0332722.1"/>
    <property type="molecule type" value="Genomic_DNA"/>
</dbReference>
<sequence length="45" mass="4769">MAWGINLGAGVCCFFSSASWTLVDGLDSMDWTLGHKFLGVDFGGV</sequence>
<keyword evidence="1" id="KW-0732">Signal</keyword>
<keyword evidence="3" id="KW-1185">Reference proteome</keyword>
<accession>A0A8H3ZXY2</accession>
<evidence type="ECO:0000256" key="1">
    <source>
        <dbReference type="SAM" id="SignalP"/>
    </source>
</evidence>
<evidence type="ECO:0000313" key="3">
    <source>
        <dbReference type="Proteomes" id="UP000434172"/>
    </source>
</evidence>
<proteinExistence type="predicted"/>
<organism evidence="2 3">
    <name type="scientific">Colletotrichum asianum</name>
    <dbReference type="NCBI Taxonomy" id="702518"/>
    <lineage>
        <taxon>Eukaryota</taxon>
        <taxon>Fungi</taxon>
        <taxon>Dikarya</taxon>
        <taxon>Ascomycota</taxon>
        <taxon>Pezizomycotina</taxon>
        <taxon>Sordariomycetes</taxon>
        <taxon>Hypocreomycetidae</taxon>
        <taxon>Glomerellales</taxon>
        <taxon>Glomerellaceae</taxon>
        <taxon>Colletotrichum</taxon>
        <taxon>Colletotrichum gloeosporioides species complex</taxon>
    </lineage>
</organism>
<dbReference type="AlphaFoldDB" id="A0A8H3ZXY2"/>
<name>A0A8H3ZXY2_9PEZI</name>
<comment type="caution">
    <text evidence="2">The sequence shown here is derived from an EMBL/GenBank/DDBJ whole genome shotgun (WGS) entry which is preliminary data.</text>
</comment>
<feature type="chain" id="PRO_5034982112" evidence="1">
    <location>
        <begin position="26"/>
        <end position="45"/>
    </location>
</feature>
<evidence type="ECO:0000313" key="2">
    <source>
        <dbReference type="EMBL" id="KAF0332722.1"/>
    </source>
</evidence>
<dbReference type="Proteomes" id="UP000434172">
    <property type="component" value="Unassembled WGS sequence"/>
</dbReference>
<feature type="signal peptide" evidence="1">
    <location>
        <begin position="1"/>
        <end position="25"/>
    </location>
</feature>
<gene>
    <name evidence="2" type="ORF">GQ607_000738</name>
</gene>